<dbReference type="InterPro" id="IPR015590">
    <property type="entry name" value="Aldehyde_DH_dom"/>
</dbReference>
<dbReference type="AlphaFoldDB" id="A0A0M5LWV5"/>
<dbReference type="KEGG" id="aaq:AOC05_00390"/>
<gene>
    <name evidence="8" type="ORF">AOC05_00390</name>
</gene>
<reference evidence="9" key="1">
    <citation type="submission" date="2015-09" db="EMBL/GenBank/DDBJ databases">
        <title>Complete genome of Arthrobacter alpinus strain R3.8.</title>
        <authorList>
            <person name="See-Too W.S."/>
            <person name="Chan K.G."/>
        </authorList>
    </citation>
    <scope>NUCLEOTIDE SEQUENCE [LARGE SCALE GENOMIC DNA]</scope>
    <source>
        <strain evidence="9">R3.8</strain>
    </source>
</reference>
<dbReference type="Gene3D" id="3.40.309.10">
    <property type="entry name" value="Aldehyde Dehydrogenase, Chain A, domain 2"/>
    <property type="match status" value="1"/>
</dbReference>
<dbReference type="PANTHER" id="PTHR42804">
    <property type="entry name" value="ALDEHYDE DEHYDROGENASE"/>
    <property type="match status" value="1"/>
</dbReference>
<dbReference type="InterPro" id="IPR016160">
    <property type="entry name" value="Ald_DH_CS_CYS"/>
</dbReference>
<feature type="active site" evidence="5">
    <location>
        <position position="249"/>
    </location>
</feature>
<evidence type="ECO:0000313" key="8">
    <source>
        <dbReference type="EMBL" id="ALE91182.1"/>
    </source>
</evidence>
<evidence type="ECO:0000313" key="9">
    <source>
        <dbReference type="Proteomes" id="UP000062833"/>
    </source>
</evidence>
<evidence type="ECO:0000259" key="7">
    <source>
        <dbReference type="Pfam" id="PF00171"/>
    </source>
</evidence>
<protein>
    <recommendedName>
        <fullName evidence="3">aldehyde dehydrogenase (NAD(+))</fullName>
        <ecNumber evidence="3">1.2.1.3</ecNumber>
    </recommendedName>
</protein>
<dbReference type="InterPro" id="IPR029510">
    <property type="entry name" value="Ald_DH_CS_GLU"/>
</dbReference>
<comment type="similarity">
    <text evidence="1 6">Belongs to the aldehyde dehydrogenase family.</text>
</comment>
<dbReference type="OrthoDB" id="6882680at2"/>
<evidence type="ECO:0000256" key="3">
    <source>
        <dbReference type="ARBA" id="ARBA00024226"/>
    </source>
</evidence>
<comment type="catalytic activity">
    <reaction evidence="4">
        <text>an aldehyde + NAD(+) + H2O = a carboxylate + NADH + 2 H(+)</text>
        <dbReference type="Rhea" id="RHEA:16185"/>
        <dbReference type="ChEBI" id="CHEBI:15377"/>
        <dbReference type="ChEBI" id="CHEBI:15378"/>
        <dbReference type="ChEBI" id="CHEBI:17478"/>
        <dbReference type="ChEBI" id="CHEBI:29067"/>
        <dbReference type="ChEBI" id="CHEBI:57540"/>
        <dbReference type="ChEBI" id="CHEBI:57945"/>
        <dbReference type="EC" id="1.2.1.3"/>
    </reaction>
</comment>
<proteinExistence type="inferred from homology"/>
<dbReference type="InterPro" id="IPR016163">
    <property type="entry name" value="Ald_DH_C"/>
</dbReference>
<dbReference type="PROSITE" id="PS00687">
    <property type="entry name" value="ALDEHYDE_DEHYDR_GLU"/>
    <property type="match status" value="1"/>
</dbReference>
<dbReference type="InterPro" id="IPR016162">
    <property type="entry name" value="Ald_DH_N"/>
</dbReference>
<dbReference type="CDD" id="cd07138">
    <property type="entry name" value="ALDH_CddD_SSP0762"/>
    <property type="match status" value="1"/>
</dbReference>
<accession>A0A0M5LWV5</accession>
<dbReference type="InterPro" id="IPR016161">
    <property type="entry name" value="Ald_DH/histidinol_DH"/>
</dbReference>
<dbReference type="FunFam" id="3.40.605.10:FF:000007">
    <property type="entry name" value="NAD/NADP-dependent betaine aldehyde dehydrogenase"/>
    <property type="match status" value="1"/>
</dbReference>
<evidence type="ECO:0000256" key="6">
    <source>
        <dbReference type="RuleBase" id="RU003345"/>
    </source>
</evidence>
<dbReference type="Proteomes" id="UP000062833">
    <property type="component" value="Chromosome"/>
</dbReference>
<dbReference type="PROSITE" id="PS00070">
    <property type="entry name" value="ALDEHYDE_DEHYDR_CYS"/>
    <property type="match status" value="1"/>
</dbReference>
<evidence type="ECO:0000256" key="1">
    <source>
        <dbReference type="ARBA" id="ARBA00009986"/>
    </source>
</evidence>
<dbReference type="EC" id="1.2.1.3" evidence="3"/>
<keyword evidence="2 6" id="KW-0560">Oxidoreductase</keyword>
<dbReference type="SUPFAM" id="SSF53720">
    <property type="entry name" value="ALDH-like"/>
    <property type="match status" value="1"/>
</dbReference>
<dbReference type="PATRIC" id="fig|656366.3.peg.79"/>
<dbReference type="Gene3D" id="3.40.605.10">
    <property type="entry name" value="Aldehyde Dehydrogenase, Chain A, domain 1"/>
    <property type="match status" value="1"/>
</dbReference>
<dbReference type="Pfam" id="PF00171">
    <property type="entry name" value="Aldedh"/>
    <property type="match status" value="1"/>
</dbReference>
<evidence type="ECO:0000256" key="4">
    <source>
        <dbReference type="ARBA" id="ARBA00049194"/>
    </source>
</evidence>
<evidence type="ECO:0000256" key="5">
    <source>
        <dbReference type="PROSITE-ProRule" id="PRU10007"/>
    </source>
</evidence>
<dbReference type="GO" id="GO:0004029">
    <property type="term" value="F:aldehyde dehydrogenase (NAD+) activity"/>
    <property type="evidence" value="ECO:0007669"/>
    <property type="project" value="UniProtKB-EC"/>
</dbReference>
<evidence type="ECO:0000256" key="2">
    <source>
        <dbReference type="ARBA" id="ARBA00023002"/>
    </source>
</evidence>
<sequence>MQSSTSFDNLYIDGTWVPTITSAQPIEVENPYTHETVGQVPRGTSADVDAAVRAASTALPAWEATPAVERALYLERIAQELANRSEEIAQLITAEVGTPLRISQKVQAALPVQTLNETAAALRAFNFTSQIGHSVVQRPPVGVVGAITPWNYPLHQIVGKVGGALAAGCTLVLKPSDLAPLSAFVLAEVVASVGLPAGVFNVVSGPGSEIGQALVDHPEVALVSFTGSTAVGRQIAARSGDLVKRVSLELGGKSASIVLPDADLATAVKVTVANSFLNAGQTCTAWSRLLVPRELLPEVEALAAAAASRYVPGDPMESGTRLGPLVSKKQRDSVLGHITEAVSNGATVLCGGSDGGTETGYFVEATVLSNVAPGSVAEQEEMFGPVLSIVAYDDVEEAVAIANGTKYGLAAGVWSADPEAAINVAGRLLAGQVDINGAAFNPAAPFGGFKQSGYGREFGTFGIEEFLTVRSIQM</sequence>
<dbReference type="EMBL" id="CP012677">
    <property type="protein sequence ID" value="ALE91182.1"/>
    <property type="molecule type" value="Genomic_DNA"/>
</dbReference>
<feature type="domain" description="Aldehyde dehydrogenase" evidence="7">
    <location>
        <begin position="21"/>
        <end position="472"/>
    </location>
</feature>
<name>A0A0M5LWV5_9MICC</name>
<keyword evidence="9" id="KW-1185">Reference proteome</keyword>
<organism evidence="8 9">
    <name type="scientific">Arthrobacter alpinus</name>
    <dbReference type="NCBI Taxonomy" id="656366"/>
    <lineage>
        <taxon>Bacteria</taxon>
        <taxon>Bacillati</taxon>
        <taxon>Actinomycetota</taxon>
        <taxon>Actinomycetes</taxon>
        <taxon>Micrococcales</taxon>
        <taxon>Micrococcaceae</taxon>
        <taxon>Arthrobacter</taxon>
    </lineage>
</organism>
<dbReference type="PANTHER" id="PTHR42804:SF1">
    <property type="entry name" value="ALDEHYDE DEHYDROGENASE-RELATED"/>
    <property type="match status" value="1"/>
</dbReference>